<gene>
    <name evidence="6" type="ORF">STAS_24695</name>
</gene>
<feature type="domain" description="Pectinesterase inhibitor" evidence="5">
    <location>
        <begin position="41"/>
        <end position="193"/>
    </location>
</feature>
<dbReference type="PANTHER" id="PTHR35357:SF8">
    <property type="entry name" value="OS01G0111000 PROTEIN"/>
    <property type="match status" value="1"/>
</dbReference>
<dbReference type="CDD" id="cd14859">
    <property type="entry name" value="PMEI_like"/>
    <property type="match status" value="1"/>
</dbReference>
<dbReference type="Proteomes" id="UP000325081">
    <property type="component" value="Unassembled WGS sequence"/>
</dbReference>
<comment type="similarity">
    <text evidence="3">Belongs to the PMEI family.</text>
</comment>
<sequence>MGSYFPLLIITHATILFLFPSSPPITTAASGKQNPATQTCHDNPLVTSVCENVNKTTGFDFCCATFFNDTVTPTDIIDLSYIAFRKTYAKANDILNQILPIITYKRNKKELNAMRKCSGDYNRTKWALATVLEDLDSETYEEFNVLALSAQGNVSSCDKRLNRASSSSSSVVFRQIRNESGVIVKLTDICYRVALLFQYSK</sequence>
<keyword evidence="7" id="KW-1185">Reference proteome</keyword>
<evidence type="ECO:0000256" key="3">
    <source>
        <dbReference type="ARBA" id="ARBA00038471"/>
    </source>
</evidence>
<name>A0A5A7QRA1_STRAF</name>
<evidence type="ECO:0000256" key="4">
    <source>
        <dbReference type="SAM" id="SignalP"/>
    </source>
</evidence>
<dbReference type="SUPFAM" id="SSF101148">
    <property type="entry name" value="Plant invertase/pectin methylesterase inhibitor"/>
    <property type="match status" value="1"/>
</dbReference>
<dbReference type="InterPro" id="IPR006501">
    <property type="entry name" value="Pectinesterase_inhib_dom"/>
</dbReference>
<accession>A0A5A7QRA1</accession>
<dbReference type="GO" id="GO:0004857">
    <property type="term" value="F:enzyme inhibitor activity"/>
    <property type="evidence" value="ECO:0007669"/>
    <property type="project" value="InterPro"/>
</dbReference>
<dbReference type="AlphaFoldDB" id="A0A5A7QRA1"/>
<dbReference type="Pfam" id="PF04043">
    <property type="entry name" value="PMEI"/>
    <property type="match status" value="1"/>
</dbReference>
<dbReference type="PANTHER" id="PTHR35357">
    <property type="entry name" value="OS02G0537100 PROTEIN"/>
    <property type="match status" value="1"/>
</dbReference>
<evidence type="ECO:0000259" key="5">
    <source>
        <dbReference type="SMART" id="SM00856"/>
    </source>
</evidence>
<keyword evidence="1 4" id="KW-0732">Signal</keyword>
<keyword evidence="2" id="KW-1015">Disulfide bond</keyword>
<dbReference type="Gene3D" id="1.20.140.40">
    <property type="entry name" value="Invertase/pectin methylesterase inhibitor family protein"/>
    <property type="match status" value="1"/>
</dbReference>
<evidence type="ECO:0000256" key="1">
    <source>
        <dbReference type="ARBA" id="ARBA00022729"/>
    </source>
</evidence>
<dbReference type="NCBIfam" id="TIGR01614">
    <property type="entry name" value="PME_inhib"/>
    <property type="match status" value="1"/>
</dbReference>
<dbReference type="SMART" id="SM00856">
    <property type="entry name" value="PMEI"/>
    <property type="match status" value="1"/>
</dbReference>
<evidence type="ECO:0000313" key="7">
    <source>
        <dbReference type="Proteomes" id="UP000325081"/>
    </source>
</evidence>
<proteinExistence type="inferred from homology"/>
<reference evidence="7" key="1">
    <citation type="journal article" date="2019" name="Curr. Biol.">
        <title>Genome Sequence of Striga asiatica Provides Insight into the Evolution of Plant Parasitism.</title>
        <authorList>
            <person name="Yoshida S."/>
            <person name="Kim S."/>
            <person name="Wafula E.K."/>
            <person name="Tanskanen J."/>
            <person name="Kim Y.M."/>
            <person name="Honaas L."/>
            <person name="Yang Z."/>
            <person name="Spallek T."/>
            <person name="Conn C.E."/>
            <person name="Ichihashi Y."/>
            <person name="Cheong K."/>
            <person name="Cui S."/>
            <person name="Der J.P."/>
            <person name="Gundlach H."/>
            <person name="Jiao Y."/>
            <person name="Hori C."/>
            <person name="Ishida J.K."/>
            <person name="Kasahara H."/>
            <person name="Kiba T."/>
            <person name="Kim M.S."/>
            <person name="Koo N."/>
            <person name="Laohavisit A."/>
            <person name="Lee Y.H."/>
            <person name="Lumba S."/>
            <person name="McCourt P."/>
            <person name="Mortimer J.C."/>
            <person name="Mutuku J.M."/>
            <person name="Nomura T."/>
            <person name="Sasaki-Sekimoto Y."/>
            <person name="Seto Y."/>
            <person name="Wang Y."/>
            <person name="Wakatake T."/>
            <person name="Sakakibara H."/>
            <person name="Demura T."/>
            <person name="Yamaguchi S."/>
            <person name="Yoneyama K."/>
            <person name="Manabe R.I."/>
            <person name="Nelson D.C."/>
            <person name="Schulman A.H."/>
            <person name="Timko M.P."/>
            <person name="dePamphilis C.W."/>
            <person name="Choi D."/>
            <person name="Shirasu K."/>
        </authorList>
    </citation>
    <scope>NUCLEOTIDE SEQUENCE [LARGE SCALE GENOMIC DNA]</scope>
    <source>
        <strain evidence="7">cv. UVA1</strain>
    </source>
</reference>
<dbReference type="OrthoDB" id="10346184at2759"/>
<evidence type="ECO:0000256" key="2">
    <source>
        <dbReference type="ARBA" id="ARBA00023157"/>
    </source>
</evidence>
<protein>
    <submittedName>
        <fullName evidence="6">Invertase/pectin methylesterase inhibitor family protein</fullName>
    </submittedName>
</protein>
<comment type="caution">
    <text evidence="6">The sequence shown here is derived from an EMBL/GenBank/DDBJ whole genome shotgun (WGS) entry which is preliminary data.</text>
</comment>
<feature type="signal peptide" evidence="4">
    <location>
        <begin position="1"/>
        <end position="28"/>
    </location>
</feature>
<dbReference type="InterPro" id="IPR035513">
    <property type="entry name" value="Invertase/methylesterase_inhib"/>
</dbReference>
<dbReference type="EMBL" id="BKCP01007959">
    <property type="protein sequence ID" value="GER47579.1"/>
    <property type="molecule type" value="Genomic_DNA"/>
</dbReference>
<organism evidence="6 7">
    <name type="scientific">Striga asiatica</name>
    <name type="common">Asiatic witchweed</name>
    <name type="synonym">Buchnera asiatica</name>
    <dbReference type="NCBI Taxonomy" id="4170"/>
    <lineage>
        <taxon>Eukaryota</taxon>
        <taxon>Viridiplantae</taxon>
        <taxon>Streptophyta</taxon>
        <taxon>Embryophyta</taxon>
        <taxon>Tracheophyta</taxon>
        <taxon>Spermatophyta</taxon>
        <taxon>Magnoliopsida</taxon>
        <taxon>eudicotyledons</taxon>
        <taxon>Gunneridae</taxon>
        <taxon>Pentapetalae</taxon>
        <taxon>asterids</taxon>
        <taxon>lamiids</taxon>
        <taxon>Lamiales</taxon>
        <taxon>Orobanchaceae</taxon>
        <taxon>Buchnereae</taxon>
        <taxon>Striga</taxon>
    </lineage>
</organism>
<evidence type="ECO:0000313" key="6">
    <source>
        <dbReference type="EMBL" id="GER47579.1"/>
    </source>
</evidence>
<feature type="chain" id="PRO_5022728173" evidence="4">
    <location>
        <begin position="29"/>
        <end position="201"/>
    </location>
</feature>